<name>A0A1N6FZW9_9BURK</name>
<organism evidence="2 3">
    <name type="scientific">Paraburkholderia phenazinium</name>
    <dbReference type="NCBI Taxonomy" id="60549"/>
    <lineage>
        <taxon>Bacteria</taxon>
        <taxon>Pseudomonadati</taxon>
        <taxon>Pseudomonadota</taxon>
        <taxon>Betaproteobacteria</taxon>
        <taxon>Burkholderiales</taxon>
        <taxon>Burkholderiaceae</taxon>
        <taxon>Paraburkholderia</taxon>
    </lineage>
</organism>
<evidence type="ECO:0000259" key="1">
    <source>
        <dbReference type="Pfam" id="PF00144"/>
    </source>
</evidence>
<dbReference type="InterPro" id="IPR012338">
    <property type="entry name" value="Beta-lactam/transpept-like"/>
</dbReference>
<dbReference type="EMBL" id="FSRM01000001">
    <property type="protein sequence ID" value="SIO00849.1"/>
    <property type="molecule type" value="Genomic_DNA"/>
</dbReference>
<dbReference type="PANTHER" id="PTHR43283:SF7">
    <property type="entry name" value="BETA-LACTAMASE-RELATED DOMAIN-CONTAINING PROTEIN"/>
    <property type="match status" value="1"/>
</dbReference>
<dbReference type="AlphaFoldDB" id="A0A1N6FZW9"/>
<gene>
    <name evidence="2" type="ORF">SAMN05444168_2003</name>
</gene>
<dbReference type="OrthoDB" id="8582986at2"/>
<dbReference type="InterPro" id="IPR001466">
    <property type="entry name" value="Beta-lactam-related"/>
</dbReference>
<evidence type="ECO:0000313" key="3">
    <source>
        <dbReference type="Proteomes" id="UP000184693"/>
    </source>
</evidence>
<feature type="domain" description="Beta-lactamase-related" evidence="1">
    <location>
        <begin position="63"/>
        <end position="314"/>
    </location>
</feature>
<accession>A0A1N6FZW9</accession>
<dbReference type="InterPro" id="IPR050789">
    <property type="entry name" value="Diverse_Enzym_Activities"/>
</dbReference>
<dbReference type="PANTHER" id="PTHR43283">
    <property type="entry name" value="BETA-LACTAMASE-RELATED"/>
    <property type="match status" value="1"/>
</dbReference>
<dbReference type="Proteomes" id="UP000184693">
    <property type="component" value="Unassembled WGS sequence"/>
</dbReference>
<reference evidence="2 3" key="1">
    <citation type="submission" date="2016-11" db="EMBL/GenBank/DDBJ databases">
        <authorList>
            <person name="Jaros S."/>
            <person name="Januszkiewicz K."/>
            <person name="Wedrychowicz H."/>
        </authorList>
    </citation>
    <scope>NUCLEOTIDE SEQUENCE [LARGE SCALE GENOMIC DNA]</scope>
    <source>
        <strain evidence="2 3">GAS86</strain>
    </source>
</reference>
<proteinExistence type="predicted"/>
<dbReference type="RefSeq" id="WP_083611386.1">
    <property type="nucleotide sequence ID" value="NZ_FSRM01000001.1"/>
</dbReference>
<protein>
    <submittedName>
        <fullName evidence="2">CubicO group peptidase, beta-lactamase class C family</fullName>
    </submittedName>
</protein>
<dbReference type="Pfam" id="PF00144">
    <property type="entry name" value="Beta-lactamase"/>
    <property type="match status" value="1"/>
</dbReference>
<sequence length="526" mass="57405">MSDSLLDRGVAASAGAGDARHGAQQGAYADGLSRAEPSTMGVDADAVIAFLDAVEAAELDLHSLMIHRNGKVVVEAWRWPYRADRPRNLHSVAKSFTACAIGLALEEKRFGLDDKVVSFFPDALPAVMSDRLAALTLEDLLTMRVGHAGETSGAQWRVLGTSWIEAFFRIPIVEQPGGSFLYTSAASYMLSAVLSRVTGQTLHDYLKPRLLEPLGITGETWDIGPDGINPGGNGLTAKTVDLLKLGILHAQGGIWEGKRLLPEQWVANATRSHVESGRYGYHWWTRPDGMYSAIGKFVQMALVFPAHGVTLAVTGAIKGSGKLMPYVDRYFPAAFREVFRDGPVAGHAADARLKARLVEWQREDAPVAWKAPYLLAGPDAHSGGTSRARTEKMRFTMQPNAQGMQTLQLEFSERECTLRLSDADGEHTIVAGFGRWIEGPNEMPGRDLHHGYRLLGSPVVARACWLDPARLQMTWIFAETAFRDTVVCEFSGREVVFKRGVNINSGALRHDDVTGTLDDQARANGV</sequence>
<dbReference type="SUPFAM" id="SSF56601">
    <property type="entry name" value="beta-lactamase/transpeptidase-like"/>
    <property type="match status" value="1"/>
</dbReference>
<evidence type="ECO:0000313" key="2">
    <source>
        <dbReference type="EMBL" id="SIO00849.1"/>
    </source>
</evidence>
<dbReference type="Gene3D" id="3.40.710.10">
    <property type="entry name" value="DD-peptidase/beta-lactamase superfamily"/>
    <property type="match status" value="1"/>
</dbReference>